<sequence length="126" mass="13565">MILIATKIYRAAATCSRNRSRNMSLVWLFIESGAIYTTAAIIQLGLSLAKLNAGQILEMILAQLSAIAPALIVIRIGLGVAFNGKNETIQEDVVFTTMHDTTISIVSLNQPVGTEPRGHAIEKGEN</sequence>
<accession>A0A9P7FPY0</accession>
<feature type="transmembrane region" description="Helical" evidence="1">
    <location>
        <begin position="25"/>
        <end position="48"/>
    </location>
</feature>
<dbReference type="EMBL" id="JABCKI010006656">
    <property type="protein sequence ID" value="KAG5634083.1"/>
    <property type="molecule type" value="Genomic_DNA"/>
</dbReference>
<organism evidence="2 3">
    <name type="scientific">Sphagnurus paluster</name>
    <dbReference type="NCBI Taxonomy" id="117069"/>
    <lineage>
        <taxon>Eukaryota</taxon>
        <taxon>Fungi</taxon>
        <taxon>Dikarya</taxon>
        <taxon>Basidiomycota</taxon>
        <taxon>Agaricomycotina</taxon>
        <taxon>Agaricomycetes</taxon>
        <taxon>Agaricomycetidae</taxon>
        <taxon>Agaricales</taxon>
        <taxon>Tricholomatineae</taxon>
        <taxon>Lyophyllaceae</taxon>
        <taxon>Sphagnurus</taxon>
    </lineage>
</organism>
<comment type="caution">
    <text evidence="2">The sequence shown here is derived from an EMBL/GenBank/DDBJ whole genome shotgun (WGS) entry which is preliminary data.</text>
</comment>
<keyword evidence="1" id="KW-0472">Membrane</keyword>
<feature type="transmembrane region" description="Helical" evidence="1">
    <location>
        <begin position="60"/>
        <end position="82"/>
    </location>
</feature>
<reference evidence="2" key="2">
    <citation type="submission" date="2021-10" db="EMBL/GenBank/DDBJ databases">
        <title>Phylogenomics reveals ancestral predisposition of the termite-cultivated fungus Termitomyces towards a domesticated lifestyle.</title>
        <authorList>
            <person name="Auxier B."/>
            <person name="Grum-Grzhimaylo A."/>
            <person name="Cardenas M.E."/>
            <person name="Lodge J.D."/>
            <person name="Laessoe T."/>
            <person name="Pedersen O."/>
            <person name="Smith M.E."/>
            <person name="Kuyper T.W."/>
            <person name="Franco-Molano E.A."/>
            <person name="Baroni T.J."/>
            <person name="Aanen D.K."/>
        </authorList>
    </citation>
    <scope>NUCLEOTIDE SEQUENCE</scope>
    <source>
        <strain evidence="2">D49</strain>
    </source>
</reference>
<dbReference type="Proteomes" id="UP000717328">
    <property type="component" value="Unassembled WGS sequence"/>
</dbReference>
<reference evidence="2" key="1">
    <citation type="submission" date="2021-02" db="EMBL/GenBank/DDBJ databases">
        <authorList>
            <person name="Nieuwenhuis M."/>
            <person name="Van De Peppel L.J.J."/>
        </authorList>
    </citation>
    <scope>NUCLEOTIDE SEQUENCE</scope>
    <source>
        <strain evidence="2">D49</strain>
    </source>
</reference>
<gene>
    <name evidence="2" type="ORF">H0H81_003467</name>
</gene>
<dbReference type="OrthoDB" id="3186354at2759"/>
<name>A0A9P7FPY0_9AGAR</name>
<evidence type="ECO:0000256" key="1">
    <source>
        <dbReference type="SAM" id="Phobius"/>
    </source>
</evidence>
<evidence type="ECO:0000313" key="3">
    <source>
        <dbReference type="Proteomes" id="UP000717328"/>
    </source>
</evidence>
<dbReference type="AlphaFoldDB" id="A0A9P7FPY0"/>
<keyword evidence="1" id="KW-1133">Transmembrane helix</keyword>
<keyword evidence="1" id="KW-0812">Transmembrane</keyword>
<protein>
    <submittedName>
        <fullName evidence="2">Uncharacterized protein</fullName>
    </submittedName>
</protein>
<evidence type="ECO:0000313" key="2">
    <source>
        <dbReference type="EMBL" id="KAG5634083.1"/>
    </source>
</evidence>
<keyword evidence="3" id="KW-1185">Reference proteome</keyword>
<proteinExistence type="predicted"/>